<dbReference type="PANTHER" id="PTHR41252:SF1">
    <property type="entry name" value="BLR2505 PROTEIN"/>
    <property type="match status" value="1"/>
</dbReference>
<protein>
    <submittedName>
        <fullName evidence="2">DUF4440 domain-containing protein</fullName>
    </submittedName>
</protein>
<dbReference type="Proteomes" id="UP000298714">
    <property type="component" value="Chromosome"/>
</dbReference>
<dbReference type="SUPFAM" id="SSF54427">
    <property type="entry name" value="NTF2-like"/>
    <property type="match status" value="1"/>
</dbReference>
<organism evidence="2 3">
    <name type="scientific">Hankyongella ginsenosidimutans</name>
    <dbReference type="NCBI Taxonomy" id="1763828"/>
    <lineage>
        <taxon>Bacteria</taxon>
        <taxon>Pseudomonadati</taxon>
        <taxon>Pseudomonadota</taxon>
        <taxon>Alphaproteobacteria</taxon>
        <taxon>Sphingomonadales</taxon>
        <taxon>Sphingomonadaceae</taxon>
        <taxon>Hankyongella</taxon>
    </lineage>
</organism>
<accession>A0A4D7C868</accession>
<evidence type="ECO:0000313" key="2">
    <source>
        <dbReference type="EMBL" id="QCI78777.1"/>
    </source>
</evidence>
<dbReference type="PANTHER" id="PTHR41252">
    <property type="entry name" value="BLR2505 PROTEIN"/>
    <property type="match status" value="1"/>
</dbReference>
<sequence length="106" mass="11774">MAAPALEWTEAEGFPYYSGTWRTPEDVLEKLIKPLMADWDNFSAVAGDFIAEGDRVVGLGVYSGTSKATGKAMRAPFAHVWRVADGKLKRFNMYTDTLLVDRALRS</sequence>
<dbReference type="InterPro" id="IPR032710">
    <property type="entry name" value="NTF2-like_dom_sf"/>
</dbReference>
<dbReference type="EMBL" id="CP039704">
    <property type="protein sequence ID" value="QCI78777.1"/>
    <property type="molecule type" value="Genomic_DNA"/>
</dbReference>
<dbReference type="AlphaFoldDB" id="A0A4D7C868"/>
<dbReference type="RefSeq" id="WP_222874363.1">
    <property type="nucleotide sequence ID" value="NZ_CP039704.1"/>
</dbReference>
<dbReference type="Gene3D" id="3.10.450.50">
    <property type="match status" value="1"/>
</dbReference>
<dbReference type="Pfam" id="PF12680">
    <property type="entry name" value="SnoaL_2"/>
    <property type="match status" value="1"/>
</dbReference>
<gene>
    <name evidence="2" type="ORF">E6W36_01405</name>
</gene>
<evidence type="ECO:0000313" key="3">
    <source>
        <dbReference type="Proteomes" id="UP000298714"/>
    </source>
</evidence>
<name>A0A4D7C868_9SPHN</name>
<evidence type="ECO:0000259" key="1">
    <source>
        <dbReference type="Pfam" id="PF12680"/>
    </source>
</evidence>
<dbReference type="KEGG" id="hgn:E6W36_01405"/>
<reference evidence="3" key="1">
    <citation type="submission" date="2019-04" db="EMBL/GenBank/DDBJ databases">
        <title>Complete genome sequence of Sphingomonas sp. W1-2-3.</title>
        <authorList>
            <person name="Im W.T."/>
        </authorList>
    </citation>
    <scope>NUCLEOTIDE SEQUENCE [LARGE SCALE GENOMIC DNA]</scope>
    <source>
        <strain evidence="3">W1-2-3</strain>
    </source>
</reference>
<feature type="domain" description="SnoaL-like" evidence="1">
    <location>
        <begin position="18"/>
        <end position="90"/>
    </location>
</feature>
<keyword evidence="3" id="KW-1185">Reference proteome</keyword>
<dbReference type="InterPro" id="IPR037401">
    <property type="entry name" value="SnoaL-like"/>
</dbReference>
<proteinExistence type="predicted"/>